<evidence type="ECO:0000256" key="9">
    <source>
        <dbReference type="SAM" id="SignalP"/>
    </source>
</evidence>
<evidence type="ECO:0000256" key="2">
    <source>
        <dbReference type="ARBA" id="ARBA00022512"/>
    </source>
</evidence>
<dbReference type="NCBIfam" id="TIGR01167">
    <property type="entry name" value="LPXTG_anchor"/>
    <property type="match status" value="1"/>
</dbReference>
<dbReference type="InterPro" id="IPR014756">
    <property type="entry name" value="Ig_E-set"/>
</dbReference>
<keyword evidence="8" id="KW-0472">Membrane</keyword>
<reference evidence="12" key="1">
    <citation type="submission" date="2020-07" db="EMBL/GenBank/DDBJ databases">
        <title>A new Micromonospora strain with potent antibiotic activity isolated from the microbiome of a mid-Atlantic deep-sea sponge.</title>
        <authorList>
            <person name="Back C.R."/>
            <person name="Stennett H.L."/>
            <person name="Williams S.E."/>
            <person name="Wang L."/>
            <person name="Ojeda Gomez J."/>
            <person name="Abdulle O.M."/>
            <person name="Duffy T."/>
            <person name="Hendry K.R."/>
            <person name="Powell D."/>
            <person name="Stach J.E."/>
            <person name="Essex-Lopresti A.E."/>
            <person name="Willis C.L."/>
            <person name="Curnow P."/>
            <person name="Race P.R."/>
        </authorList>
    </citation>
    <scope>NUCLEOTIDE SEQUENCE [LARGE SCALE GENOMIC DNA]</scope>
    <source>
        <strain evidence="12">28ISP2-46</strain>
    </source>
</reference>
<dbReference type="GO" id="GO:0005886">
    <property type="term" value="C:plasma membrane"/>
    <property type="evidence" value="ECO:0007669"/>
    <property type="project" value="TreeGrafter"/>
</dbReference>
<keyword evidence="8" id="KW-0812">Transmembrane</keyword>
<dbReference type="Gene3D" id="2.60.40.1220">
    <property type="match status" value="1"/>
</dbReference>
<dbReference type="RefSeq" id="WP_181568833.1">
    <property type="nucleotide sequence ID" value="NZ_CP059322.2"/>
</dbReference>
<dbReference type="KEGG" id="mfeu:H1D33_23805"/>
<dbReference type="PANTHER" id="PTHR34820:SF4">
    <property type="entry name" value="INNER MEMBRANE PROTEIN YEBZ"/>
    <property type="match status" value="1"/>
</dbReference>
<dbReference type="AlphaFoldDB" id="A0A7L6B323"/>
<sequence>MRTRAVVAFAAALTALLLAPATPAAAHNALQSATPAQDARLTVAPTSVTLRFLQRLNPEFTTIVLSDADRQRVPTGAPAVNGTTGTVTVDKSLTNGTYTVAYRVVSADGHPVQGSYRFTVAGPTAPAASPPPASAGAVTSADAVAAPISATGADDGPPVALVAGGAVVALAVAGAAVLLLRRRRAS</sequence>
<evidence type="ECO:0000256" key="6">
    <source>
        <dbReference type="ARBA" id="ARBA00023008"/>
    </source>
</evidence>
<feature type="transmembrane region" description="Helical" evidence="8">
    <location>
        <begin position="159"/>
        <end position="180"/>
    </location>
</feature>
<dbReference type="InterPro" id="IPR019931">
    <property type="entry name" value="LPXTG_anchor"/>
</dbReference>
<dbReference type="InterPro" id="IPR032694">
    <property type="entry name" value="CopC/D"/>
</dbReference>
<accession>A0A7L6B323</accession>
<dbReference type="PANTHER" id="PTHR34820">
    <property type="entry name" value="INNER MEMBRANE PROTEIN YEBZ"/>
    <property type="match status" value="1"/>
</dbReference>
<reference evidence="11 12" key="2">
    <citation type="journal article" date="2021" name="Mar. Drugs">
        <title>A New Micromonospora Strain with Antibiotic Activity Isolated from the Microbiome of a Mid-Atlantic Deep-Sea Sponge.</title>
        <authorList>
            <person name="Back C.R."/>
            <person name="Stennett H.L."/>
            <person name="Williams S.E."/>
            <person name="Wang L."/>
            <person name="Ojeda Gomez J."/>
            <person name="Abdulle O.M."/>
            <person name="Duffy T."/>
            <person name="Neal C."/>
            <person name="Mantell J."/>
            <person name="Jepson M.A."/>
            <person name="Hendry K.R."/>
            <person name="Powell D."/>
            <person name="Stach J.E.M."/>
            <person name="Essex-Lopresti A.E."/>
            <person name="Willis C.L."/>
            <person name="Curnow P."/>
            <person name="Race P.R."/>
        </authorList>
    </citation>
    <scope>NUCLEOTIDE SEQUENCE [LARGE SCALE GENOMIC DNA]</scope>
    <source>
        <strain evidence="11 12">28ISP2-46</strain>
    </source>
</reference>
<evidence type="ECO:0000313" key="12">
    <source>
        <dbReference type="Proteomes" id="UP000510844"/>
    </source>
</evidence>
<organism evidence="11 12">
    <name type="scientific">Micromonospora robiginosa</name>
    <dbReference type="NCBI Taxonomy" id="2749844"/>
    <lineage>
        <taxon>Bacteria</taxon>
        <taxon>Bacillati</taxon>
        <taxon>Actinomycetota</taxon>
        <taxon>Actinomycetes</taxon>
        <taxon>Micromonosporales</taxon>
        <taxon>Micromonosporaceae</taxon>
        <taxon>Micromonospora</taxon>
    </lineage>
</organism>
<evidence type="ECO:0000259" key="10">
    <source>
        <dbReference type="PROSITE" id="PS50847"/>
    </source>
</evidence>
<keyword evidence="6" id="KW-0186">Copper</keyword>
<evidence type="ECO:0000256" key="3">
    <source>
        <dbReference type="ARBA" id="ARBA00022525"/>
    </source>
</evidence>
<feature type="domain" description="Gram-positive cocci surface proteins LPxTG" evidence="10">
    <location>
        <begin position="148"/>
        <end position="186"/>
    </location>
</feature>
<dbReference type="InterPro" id="IPR014755">
    <property type="entry name" value="Cu-Rt/internalin_Ig-like"/>
</dbReference>
<keyword evidence="7" id="KW-0572">Peptidoglycan-anchor</keyword>
<evidence type="ECO:0000256" key="4">
    <source>
        <dbReference type="ARBA" id="ARBA00022723"/>
    </source>
</evidence>
<keyword evidence="5 9" id="KW-0732">Signal</keyword>
<dbReference type="GO" id="GO:0030313">
    <property type="term" value="C:cell envelope"/>
    <property type="evidence" value="ECO:0007669"/>
    <property type="project" value="UniProtKB-SubCell"/>
</dbReference>
<evidence type="ECO:0000313" key="11">
    <source>
        <dbReference type="EMBL" id="QLQ36317.1"/>
    </source>
</evidence>
<dbReference type="GO" id="GO:0006825">
    <property type="term" value="P:copper ion transport"/>
    <property type="evidence" value="ECO:0007669"/>
    <property type="project" value="InterPro"/>
</dbReference>
<protein>
    <submittedName>
        <fullName evidence="11">Copper resistance protein CopC</fullName>
    </submittedName>
</protein>
<evidence type="ECO:0000256" key="1">
    <source>
        <dbReference type="ARBA" id="ARBA00004196"/>
    </source>
</evidence>
<dbReference type="Proteomes" id="UP000510844">
    <property type="component" value="Chromosome"/>
</dbReference>
<dbReference type="PROSITE" id="PS50847">
    <property type="entry name" value="GRAM_POS_ANCHORING"/>
    <property type="match status" value="1"/>
</dbReference>
<evidence type="ECO:0000256" key="5">
    <source>
        <dbReference type="ARBA" id="ARBA00022729"/>
    </source>
</evidence>
<feature type="signal peptide" evidence="9">
    <location>
        <begin position="1"/>
        <end position="26"/>
    </location>
</feature>
<gene>
    <name evidence="11" type="ORF">H1D33_23805</name>
</gene>
<feature type="chain" id="PRO_5029481538" evidence="9">
    <location>
        <begin position="27"/>
        <end position="186"/>
    </location>
</feature>
<dbReference type="SUPFAM" id="SSF81296">
    <property type="entry name" value="E set domains"/>
    <property type="match status" value="1"/>
</dbReference>
<dbReference type="GO" id="GO:0046688">
    <property type="term" value="P:response to copper ion"/>
    <property type="evidence" value="ECO:0007669"/>
    <property type="project" value="InterPro"/>
</dbReference>
<keyword evidence="12" id="KW-1185">Reference proteome</keyword>
<evidence type="ECO:0000256" key="8">
    <source>
        <dbReference type="SAM" id="Phobius"/>
    </source>
</evidence>
<keyword evidence="8" id="KW-1133">Transmembrane helix</keyword>
<dbReference type="Pfam" id="PF04234">
    <property type="entry name" value="CopC"/>
    <property type="match status" value="1"/>
</dbReference>
<dbReference type="GO" id="GO:0005507">
    <property type="term" value="F:copper ion binding"/>
    <property type="evidence" value="ECO:0007669"/>
    <property type="project" value="InterPro"/>
</dbReference>
<dbReference type="GO" id="GO:0042597">
    <property type="term" value="C:periplasmic space"/>
    <property type="evidence" value="ECO:0007669"/>
    <property type="project" value="InterPro"/>
</dbReference>
<keyword evidence="3" id="KW-0964">Secreted</keyword>
<proteinExistence type="predicted"/>
<comment type="subcellular location">
    <subcellularLocation>
        <location evidence="1">Cell envelope</location>
    </subcellularLocation>
</comment>
<name>A0A7L6B323_9ACTN</name>
<keyword evidence="2" id="KW-0134">Cell wall</keyword>
<keyword evidence="4" id="KW-0479">Metal-binding</keyword>
<dbReference type="InterPro" id="IPR007348">
    <property type="entry name" value="CopC_dom"/>
</dbReference>
<evidence type="ECO:0000256" key="7">
    <source>
        <dbReference type="ARBA" id="ARBA00023088"/>
    </source>
</evidence>
<dbReference type="EMBL" id="CP059322">
    <property type="protein sequence ID" value="QLQ36317.1"/>
    <property type="molecule type" value="Genomic_DNA"/>
</dbReference>